<dbReference type="CDD" id="cd02966">
    <property type="entry name" value="TlpA_like_family"/>
    <property type="match status" value="1"/>
</dbReference>
<dbReference type="InterPro" id="IPR050553">
    <property type="entry name" value="Thioredoxin_ResA/DsbE_sf"/>
</dbReference>
<organism evidence="5 6">
    <name type="scientific">Bergeyella cardium</name>
    <dbReference type="NCBI Taxonomy" id="1585976"/>
    <lineage>
        <taxon>Bacteria</taxon>
        <taxon>Pseudomonadati</taxon>
        <taxon>Bacteroidota</taxon>
        <taxon>Flavobacteriia</taxon>
        <taxon>Flavobacteriales</taxon>
        <taxon>Weeksellaceae</taxon>
        <taxon>Bergeyella</taxon>
    </lineage>
</organism>
<reference evidence="5 6" key="1">
    <citation type="submission" date="2018-04" db="EMBL/GenBank/DDBJ databases">
        <title>Characteristic and Complete Genome Sequencing of A Novel Member of Infective Endocarditis Causative Bacteria: Bergeyella cardium QL-PH.</title>
        <authorList>
            <person name="Pan H."/>
            <person name="Sun E."/>
            <person name="Zhang Y."/>
        </authorList>
    </citation>
    <scope>NUCLEOTIDE SEQUENCE [LARGE SCALE GENOMIC DNA]</scope>
    <source>
        <strain evidence="5 6">HPQL</strain>
    </source>
</reference>
<dbReference type="KEGG" id="bcad:DBX24_07920"/>
<dbReference type="PANTHER" id="PTHR42852:SF6">
    <property type="entry name" value="THIOL:DISULFIDE INTERCHANGE PROTEIN DSBE"/>
    <property type="match status" value="1"/>
</dbReference>
<keyword evidence="3" id="KW-1015">Disulfide bond</keyword>
<dbReference type="Pfam" id="PF13905">
    <property type="entry name" value="Thioredoxin_8"/>
    <property type="match status" value="1"/>
</dbReference>
<dbReference type="GO" id="GO:0030313">
    <property type="term" value="C:cell envelope"/>
    <property type="evidence" value="ECO:0007669"/>
    <property type="project" value="UniProtKB-SubCell"/>
</dbReference>
<dbReference type="RefSeq" id="WP_120489160.1">
    <property type="nucleotide sequence ID" value="NZ_CP029149.1"/>
</dbReference>
<dbReference type="GO" id="GO:0017004">
    <property type="term" value="P:cytochrome complex assembly"/>
    <property type="evidence" value="ECO:0007669"/>
    <property type="project" value="UniProtKB-KW"/>
</dbReference>
<keyword evidence="6" id="KW-1185">Reference proteome</keyword>
<dbReference type="SUPFAM" id="SSF52833">
    <property type="entry name" value="Thioredoxin-like"/>
    <property type="match status" value="1"/>
</dbReference>
<dbReference type="InterPro" id="IPR013766">
    <property type="entry name" value="Thioredoxin_domain"/>
</dbReference>
<protein>
    <submittedName>
        <fullName evidence="5">Redoxin family protein</fullName>
    </submittedName>
</protein>
<dbReference type="AlphaFoldDB" id="A0A6P1QVH3"/>
<dbReference type="PROSITE" id="PS51352">
    <property type="entry name" value="THIOREDOXIN_2"/>
    <property type="match status" value="1"/>
</dbReference>
<name>A0A6P1QVH3_9FLAO</name>
<comment type="subcellular location">
    <subcellularLocation>
        <location evidence="1">Cell envelope</location>
    </subcellularLocation>
</comment>
<proteinExistence type="predicted"/>
<accession>A0A6P1QVH3</accession>
<dbReference type="OrthoDB" id="1098640at2"/>
<keyword evidence="2" id="KW-0201">Cytochrome c-type biogenesis</keyword>
<dbReference type="Proteomes" id="UP000464318">
    <property type="component" value="Chromosome"/>
</dbReference>
<dbReference type="PANTHER" id="PTHR42852">
    <property type="entry name" value="THIOL:DISULFIDE INTERCHANGE PROTEIN DSBE"/>
    <property type="match status" value="1"/>
</dbReference>
<sequence>MKKIFITAVLGIYSWAFSQEVPKVLKTEFSPKALQQQLLNQKGNKETVKKILEKHKGRVLLIDFWASWCKDCIAALPKTNTLLSENPNIAVVYFSLDRNEEQWKKGLEKYKLNDKENYWFQDGWKNDFNHYIDLNWIPRFIIVDQKGKIAKYYAITPDDPEIQQTIDKLLN</sequence>
<evidence type="ECO:0000313" key="5">
    <source>
        <dbReference type="EMBL" id="QHN65809.1"/>
    </source>
</evidence>
<evidence type="ECO:0000313" key="6">
    <source>
        <dbReference type="Proteomes" id="UP000464318"/>
    </source>
</evidence>
<dbReference type="Gene3D" id="3.40.30.10">
    <property type="entry name" value="Glutaredoxin"/>
    <property type="match status" value="1"/>
</dbReference>
<evidence type="ECO:0000256" key="2">
    <source>
        <dbReference type="ARBA" id="ARBA00022748"/>
    </source>
</evidence>
<evidence type="ECO:0000256" key="3">
    <source>
        <dbReference type="ARBA" id="ARBA00023157"/>
    </source>
</evidence>
<evidence type="ECO:0000256" key="4">
    <source>
        <dbReference type="ARBA" id="ARBA00023284"/>
    </source>
</evidence>
<gene>
    <name evidence="5" type="ORF">DBX24_07920</name>
</gene>
<keyword evidence="4" id="KW-0676">Redox-active center</keyword>
<evidence type="ECO:0000256" key="1">
    <source>
        <dbReference type="ARBA" id="ARBA00004196"/>
    </source>
</evidence>
<dbReference type="InterPro" id="IPR012336">
    <property type="entry name" value="Thioredoxin-like_fold"/>
</dbReference>
<dbReference type="EMBL" id="CP029149">
    <property type="protein sequence ID" value="QHN65809.1"/>
    <property type="molecule type" value="Genomic_DNA"/>
</dbReference>
<dbReference type="InterPro" id="IPR036249">
    <property type="entry name" value="Thioredoxin-like_sf"/>
</dbReference>